<dbReference type="InterPro" id="IPR036389">
    <property type="entry name" value="RNase_III_sf"/>
</dbReference>
<dbReference type="GO" id="GO:0046872">
    <property type="term" value="F:metal ion binding"/>
    <property type="evidence" value="ECO:0007669"/>
    <property type="project" value="UniProtKB-KW"/>
</dbReference>
<dbReference type="SMART" id="SM00535">
    <property type="entry name" value="RIBOc"/>
    <property type="match status" value="1"/>
</dbReference>
<keyword evidence="4 9" id="KW-0507">mRNA processing</keyword>
<name>A0A0P1E471_9RHOB</name>
<sequence length="236" mass="25690">MARKSLFQGGQLKLSTEIKAFQQRLGYEFSNPELLVRALTHGSVSSSTRPDNQRLEFLGDRVLGLVMATALLEADKKASEGQLAPRFNALVRKEACADVARQIDLGVVLKLGRSEMLSGGRRKQALLGDAMEAVIAAIYRDAGFEAARDVILRLWGDRVHNVEADARDAKTSLQEWAQARGQKPPAYVEVKRSGPDHAPVFTIAARLQDGTEAQATAGSKRQAEQAAAKALLDQLK</sequence>
<dbReference type="GO" id="GO:0008033">
    <property type="term" value="P:tRNA processing"/>
    <property type="evidence" value="ECO:0007669"/>
    <property type="project" value="UniProtKB-KW"/>
</dbReference>
<dbReference type="FunFam" id="1.10.1520.10:FF:000001">
    <property type="entry name" value="Ribonuclease 3"/>
    <property type="match status" value="1"/>
</dbReference>
<evidence type="ECO:0000256" key="4">
    <source>
        <dbReference type="ARBA" id="ARBA00022664"/>
    </source>
</evidence>
<keyword evidence="3 9" id="KW-0698">rRNA processing</keyword>
<keyword evidence="13" id="KW-1185">Reference proteome</keyword>
<comment type="similarity">
    <text evidence="2">Belongs to the ribonuclease III family.</text>
</comment>
<feature type="domain" description="DRBM" evidence="10">
    <location>
        <begin position="168"/>
        <end position="236"/>
    </location>
</feature>
<dbReference type="InterPro" id="IPR000999">
    <property type="entry name" value="RNase_III_dom"/>
</dbReference>
<evidence type="ECO:0000256" key="3">
    <source>
        <dbReference type="ARBA" id="ARBA00022552"/>
    </source>
</evidence>
<dbReference type="Pfam" id="PF00035">
    <property type="entry name" value="dsrm"/>
    <property type="match status" value="1"/>
</dbReference>
<dbReference type="CDD" id="cd10845">
    <property type="entry name" value="DSRM_RNAse_III_family"/>
    <property type="match status" value="1"/>
</dbReference>
<dbReference type="SUPFAM" id="SSF69065">
    <property type="entry name" value="RNase III domain-like"/>
    <property type="match status" value="1"/>
</dbReference>
<dbReference type="GO" id="GO:0006364">
    <property type="term" value="P:rRNA processing"/>
    <property type="evidence" value="ECO:0007669"/>
    <property type="project" value="UniProtKB-UniRule"/>
</dbReference>
<dbReference type="EC" id="3.1.26.3" evidence="9"/>
<feature type="binding site" evidence="9">
    <location>
        <position position="132"/>
    </location>
    <ligand>
        <name>Mg(2+)</name>
        <dbReference type="ChEBI" id="CHEBI:18420"/>
    </ligand>
</feature>
<organism evidence="12 13">
    <name type="scientific">Ruegeria atlantica</name>
    <dbReference type="NCBI Taxonomy" id="81569"/>
    <lineage>
        <taxon>Bacteria</taxon>
        <taxon>Pseudomonadati</taxon>
        <taxon>Pseudomonadota</taxon>
        <taxon>Alphaproteobacteria</taxon>
        <taxon>Rhodobacterales</taxon>
        <taxon>Roseobacteraceae</taxon>
        <taxon>Ruegeria</taxon>
    </lineage>
</organism>
<comment type="subcellular location">
    <subcellularLocation>
        <location evidence="9">Cytoplasm</location>
    </subcellularLocation>
</comment>
<dbReference type="PANTHER" id="PTHR11207">
    <property type="entry name" value="RIBONUCLEASE III"/>
    <property type="match status" value="1"/>
</dbReference>
<evidence type="ECO:0000256" key="7">
    <source>
        <dbReference type="ARBA" id="ARBA00022801"/>
    </source>
</evidence>
<proteinExistence type="inferred from homology"/>
<dbReference type="SMART" id="SM00358">
    <property type="entry name" value="DSRM"/>
    <property type="match status" value="1"/>
</dbReference>
<evidence type="ECO:0000259" key="11">
    <source>
        <dbReference type="PROSITE" id="PS50142"/>
    </source>
</evidence>
<protein>
    <recommendedName>
        <fullName evidence="9">Ribonuclease 3</fullName>
        <ecNumber evidence="9">3.1.26.3</ecNumber>
    </recommendedName>
    <alternativeName>
        <fullName evidence="9">Ribonuclease III</fullName>
        <shortName evidence="9">RNase III</shortName>
    </alternativeName>
</protein>
<comment type="catalytic activity">
    <reaction evidence="1 9">
        <text>Endonucleolytic cleavage to 5'-phosphomonoester.</text>
        <dbReference type="EC" id="3.1.26.3"/>
    </reaction>
</comment>
<dbReference type="GO" id="GO:0004525">
    <property type="term" value="F:ribonuclease III activity"/>
    <property type="evidence" value="ECO:0007669"/>
    <property type="project" value="UniProtKB-UniRule"/>
</dbReference>
<keyword evidence="7 9" id="KW-0378">Hydrolase</keyword>
<dbReference type="PROSITE" id="PS00517">
    <property type="entry name" value="RNASE_3_1"/>
    <property type="match status" value="1"/>
</dbReference>
<dbReference type="GO" id="GO:0003725">
    <property type="term" value="F:double-stranded RNA binding"/>
    <property type="evidence" value="ECO:0007669"/>
    <property type="project" value="TreeGrafter"/>
</dbReference>
<dbReference type="SUPFAM" id="SSF54768">
    <property type="entry name" value="dsRNA-binding domain-like"/>
    <property type="match status" value="1"/>
</dbReference>
<feature type="domain" description="RNase III" evidence="11">
    <location>
        <begin position="18"/>
        <end position="143"/>
    </location>
</feature>
<dbReference type="GO" id="GO:0010468">
    <property type="term" value="P:regulation of gene expression"/>
    <property type="evidence" value="ECO:0007669"/>
    <property type="project" value="TreeGrafter"/>
</dbReference>
<dbReference type="Gene3D" id="3.30.160.20">
    <property type="match status" value="1"/>
</dbReference>
<feature type="binding site" evidence="9">
    <location>
        <position position="56"/>
    </location>
    <ligand>
        <name>Mg(2+)</name>
        <dbReference type="ChEBI" id="CHEBI:18420"/>
    </ligand>
</feature>
<evidence type="ECO:0000313" key="12">
    <source>
        <dbReference type="EMBL" id="CUH43238.1"/>
    </source>
</evidence>
<evidence type="ECO:0000256" key="9">
    <source>
        <dbReference type="HAMAP-Rule" id="MF_00104"/>
    </source>
</evidence>
<keyword evidence="9" id="KW-0460">Magnesium</keyword>
<keyword evidence="8 9" id="KW-0694">RNA-binding</keyword>
<dbReference type="InterPro" id="IPR011907">
    <property type="entry name" value="RNase_III"/>
</dbReference>
<dbReference type="InterPro" id="IPR014720">
    <property type="entry name" value="dsRBD_dom"/>
</dbReference>
<evidence type="ECO:0000256" key="5">
    <source>
        <dbReference type="ARBA" id="ARBA00022722"/>
    </source>
</evidence>
<dbReference type="GO" id="GO:0005737">
    <property type="term" value="C:cytoplasm"/>
    <property type="evidence" value="ECO:0007669"/>
    <property type="project" value="UniProtKB-SubCell"/>
</dbReference>
<dbReference type="AlphaFoldDB" id="A0A0P1E471"/>
<comment type="cofactor">
    <cofactor evidence="9">
        <name>Mg(2+)</name>
        <dbReference type="ChEBI" id="CHEBI:18420"/>
    </cofactor>
</comment>
<keyword evidence="9" id="KW-0819">tRNA processing</keyword>
<dbReference type="HAMAP" id="MF_00104">
    <property type="entry name" value="RNase_III"/>
    <property type="match status" value="1"/>
</dbReference>
<gene>
    <name evidence="9 12" type="primary">rnc</name>
    <name evidence="12" type="ORF">RUM4293_02131</name>
</gene>
<dbReference type="Proteomes" id="UP000050786">
    <property type="component" value="Unassembled WGS sequence"/>
</dbReference>
<keyword evidence="6 9" id="KW-0255">Endonuclease</keyword>
<evidence type="ECO:0000259" key="10">
    <source>
        <dbReference type="PROSITE" id="PS50137"/>
    </source>
</evidence>
<dbReference type="EMBL" id="CYPS01000036">
    <property type="protein sequence ID" value="CUH43238.1"/>
    <property type="molecule type" value="Genomic_DNA"/>
</dbReference>
<dbReference type="GO" id="GO:0006397">
    <property type="term" value="P:mRNA processing"/>
    <property type="evidence" value="ECO:0007669"/>
    <property type="project" value="UniProtKB-UniRule"/>
</dbReference>
<dbReference type="PROSITE" id="PS50142">
    <property type="entry name" value="RNASE_3_2"/>
    <property type="match status" value="1"/>
</dbReference>
<keyword evidence="9" id="KW-0479">Metal-binding</keyword>
<dbReference type="CDD" id="cd00593">
    <property type="entry name" value="RIBOc"/>
    <property type="match status" value="1"/>
</dbReference>
<dbReference type="Gene3D" id="1.10.1520.10">
    <property type="entry name" value="Ribonuclease III domain"/>
    <property type="match status" value="1"/>
</dbReference>
<dbReference type="Pfam" id="PF14622">
    <property type="entry name" value="Ribonucleas_3_3"/>
    <property type="match status" value="1"/>
</dbReference>
<keyword evidence="9" id="KW-0699">rRNA-binding</keyword>
<comment type="function">
    <text evidence="9">Digests double-stranded RNA. Involved in the processing of primary rRNA transcript to yield the immediate precursors to the large and small rRNAs (23S and 16S). Processes some mRNAs, and tRNAs when they are encoded in the rRNA operon. Processes pre-crRNA and tracrRNA of type II CRISPR loci if present in the organism.</text>
</comment>
<feature type="binding site" evidence="9">
    <location>
        <position position="129"/>
    </location>
    <ligand>
        <name>Mg(2+)</name>
        <dbReference type="ChEBI" id="CHEBI:18420"/>
    </ligand>
</feature>
<reference evidence="13" key="1">
    <citation type="submission" date="2015-09" db="EMBL/GenBank/DDBJ databases">
        <authorList>
            <person name="Rodrigo-Torres L."/>
            <person name="Arahal D.R."/>
        </authorList>
    </citation>
    <scope>NUCLEOTIDE SEQUENCE [LARGE SCALE GENOMIC DNA]</scope>
    <source>
        <strain evidence="13">CECT 4293</strain>
    </source>
</reference>
<keyword evidence="9" id="KW-0963">Cytoplasm</keyword>
<accession>A0A0P1E471</accession>
<dbReference type="PROSITE" id="PS50137">
    <property type="entry name" value="DS_RBD"/>
    <property type="match status" value="1"/>
</dbReference>
<evidence type="ECO:0000256" key="2">
    <source>
        <dbReference type="ARBA" id="ARBA00010183"/>
    </source>
</evidence>
<dbReference type="GO" id="GO:0019843">
    <property type="term" value="F:rRNA binding"/>
    <property type="evidence" value="ECO:0007669"/>
    <property type="project" value="UniProtKB-KW"/>
</dbReference>
<dbReference type="PANTHER" id="PTHR11207:SF0">
    <property type="entry name" value="RIBONUCLEASE 3"/>
    <property type="match status" value="1"/>
</dbReference>
<feature type="active site" evidence="9">
    <location>
        <position position="132"/>
    </location>
</feature>
<keyword evidence="5 9" id="KW-0540">Nuclease</keyword>
<comment type="subunit">
    <text evidence="9">Homodimer.</text>
</comment>
<evidence type="ECO:0000256" key="6">
    <source>
        <dbReference type="ARBA" id="ARBA00022759"/>
    </source>
</evidence>
<evidence type="ECO:0000256" key="1">
    <source>
        <dbReference type="ARBA" id="ARBA00000109"/>
    </source>
</evidence>
<feature type="active site" evidence="9">
    <location>
        <position position="60"/>
    </location>
</feature>
<evidence type="ECO:0000256" key="8">
    <source>
        <dbReference type="ARBA" id="ARBA00022884"/>
    </source>
</evidence>
<dbReference type="NCBIfam" id="TIGR02191">
    <property type="entry name" value="RNaseIII"/>
    <property type="match status" value="1"/>
</dbReference>
<evidence type="ECO:0000313" key="13">
    <source>
        <dbReference type="Proteomes" id="UP000050786"/>
    </source>
</evidence>